<name>A0A316GET4_9RHOB</name>
<keyword evidence="2" id="KW-1185">Reference proteome</keyword>
<feature type="non-terminal residue" evidence="1">
    <location>
        <position position="30"/>
    </location>
</feature>
<comment type="caution">
    <text evidence="1">The sequence shown here is derived from an EMBL/GenBank/DDBJ whole genome shotgun (WGS) entry which is preliminary data.</text>
</comment>
<accession>A0A316GET4</accession>
<sequence length="30" mass="3022">MKKVYSSAADALDGVLFDGMLIAAGGFGLC</sequence>
<dbReference type="Proteomes" id="UP000245708">
    <property type="component" value="Unassembled WGS sequence"/>
</dbReference>
<reference evidence="1 2" key="1">
    <citation type="submission" date="2018-05" db="EMBL/GenBank/DDBJ databases">
        <title>Genomic Encyclopedia of Type Strains, Phase IV (KMG-IV): sequencing the most valuable type-strain genomes for metagenomic binning, comparative biology and taxonomic classification.</title>
        <authorList>
            <person name="Goeker M."/>
        </authorList>
    </citation>
    <scope>NUCLEOTIDE SEQUENCE [LARGE SCALE GENOMIC DNA]</scope>
    <source>
        <strain evidence="1 2">DSM 16097</strain>
    </source>
</reference>
<proteinExistence type="predicted"/>
<evidence type="ECO:0000313" key="1">
    <source>
        <dbReference type="EMBL" id="PWK59456.1"/>
    </source>
</evidence>
<protein>
    <recommendedName>
        <fullName evidence="3">Coenzyme A transferase</fullName>
    </recommendedName>
</protein>
<evidence type="ECO:0008006" key="3">
    <source>
        <dbReference type="Google" id="ProtNLM"/>
    </source>
</evidence>
<dbReference type="AlphaFoldDB" id="A0A316GET4"/>
<gene>
    <name evidence="1" type="ORF">C7455_1071</name>
</gene>
<evidence type="ECO:0000313" key="2">
    <source>
        <dbReference type="Proteomes" id="UP000245708"/>
    </source>
</evidence>
<organism evidence="1 2">
    <name type="scientific">Roseicyclus mahoneyensis</name>
    <dbReference type="NCBI Taxonomy" id="164332"/>
    <lineage>
        <taxon>Bacteria</taxon>
        <taxon>Pseudomonadati</taxon>
        <taxon>Pseudomonadota</taxon>
        <taxon>Alphaproteobacteria</taxon>
        <taxon>Rhodobacterales</taxon>
        <taxon>Roseobacteraceae</taxon>
        <taxon>Roseicyclus</taxon>
    </lineage>
</organism>
<dbReference type="EMBL" id="QGGW01000007">
    <property type="protein sequence ID" value="PWK59456.1"/>
    <property type="molecule type" value="Genomic_DNA"/>
</dbReference>